<evidence type="ECO:0000313" key="2">
    <source>
        <dbReference type="Proteomes" id="UP000183469"/>
    </source>
</evidence>
<dbReference type="AlphaFoldDB" id="A0A1H3YIF8"/>
<evidence type="ECO:0000313" key="1">
    <source>
        <dbReference type="EMBL" id="SEA10678.1"/>
    </source>
</evidence>
<dbReference type="SUPFAM" id="SSF52540">
    <property type="entry name" value="P-loop containing nucleoside triphosphate hydrolases"/>
    <property type="match status" value="1"/>
</dbReference>
<dbReference type="InterPro" id="IPR027417">
    <property type="entry name" value="P-loop_NTPase"/>
</dbReference>
<protein>
    <submittedName>
        <fullName evidence="1">Type II/IV secretion system protein</fullName>
    </submittedName>
</protein>
<dbReference type="Proteomes" id="UP000183469">
    <property type="component" value="Unassembled WGS sequence"/>
</dbReference>
<gene>
    <name evidence="1" type="ORF">SAMN05660648_01967</name>
</gene>
<name>A0A1H3YIF8_SELRU</name>
<sequence>MKVPSYMISSYVGRRVITPSQRDVLFHAFSQRMNIIVCGNLGVGKTTFLNAIANELHHMGGTCCTGAKF</sequence>
<reference evidence="1 2" key="1">
    <citation type="submission" date="2016-10" db="EMBL/GenBank/DDBJ databases">
        <authorList>
            <person name="de Groot N.N."/>
        </authorList>
    </citation>
    <scope>NUCLEOTIDE SEQUENCE [LARGE SCALE GENOMIC DNA]</scope>
    <source>
        <strain evidence="1 2">DSM 2872</strain>
    </source>
</reference>
<dbReference type="EMBL" id="FNQG01000008">
    <property type="protein sequence ID" value="SEA10678.1"/>
    <property type="molecule type" value="Genomic_DNA"/>
</dbReference>
<organism evidence="1 2">
    <name type="scientific">Selenomonas ruminantium</name>
    <dbReference type="NCBI Taxonomy" id="971"/>
    <lineage>
        <taxon>Bacteria</taxon>
        <taxon>Bacillati</taxon>
        <taxon>Bacillota</taxon>
        <taxon>Negativicutes</taxon>
        <taxon>Selenomonadales</taxon>
        <taxon>Selenomonadaceae</taxon>
        <taxon>Selenomonas</taxon>
    </lineage>
</organism>
<accession>A0A1H3YIF8</accession>
<dbReference type="Gene3D" id="3.40.50.300">
    <property type="entry name" value="P-loop containing nucleotide triphosphate hydrolases"/>
    <property type="match status" value="1"/>
</dbReference>
<proteinExistence type="predicted"/>